<comment type="caution">
    <text evidence="1">The sequence shown here is derived from an EMBL/GenBank/DDBJ whole genome shotgun (WGS) entry which is preliminary data.</text>
</comment>
<dbReference type="AlphaFoldDB" id="A0A1M2V7W0"/>
<dbReference type="OrthoDB" id="5424209at2759"/>
<evidence type="ECO:0000313" key="1">
    <source>
        <dbReference type="EMBL" id="OJT03665.1"/>
    </source>
</evidence>
<dbReference type="Proteomes" id="UP000184267">
    <property type="component" value="Unassembled WGS sequence"/>
</dbReference>
<accession>A0A1M2V7W0</accession>
<dbReference type="EMBL" id="MNAD01001602">
    <property type="protein sequence ID" value="OJT03665.1"/>
    <property type="molecule type" value="Genomic_DNA"/>
</dbReference>
<evidence type="ECO:0000313" key="2">
    <source>
        <dbReference type="Proteomes" id="UP000184267"/>
    </source>
</evidence>
<dbReference type="OMA" id="AGPPEMM"/>
<reference evidence="1 2" key="1">
    <citation type="submission" date="2016-10" db="EMBL/GenBank/DDBJ databases">
        <title>Genome sequence of the basidiomycete white-rot fungus Trametes pubescens.</title>
        <authorList>
            <person name="Makela M.R."/>
            <person name="Granchi Z."/>
            <person name="Peng M."/>
            <person name="De Vries R.P."/>
            <person name="Grigoriev I."/>
            <person name="Riley R."/>
            <person name="Hilden K."/>
        </authorList>
    </citation>
    <scope>NUCLEOTIDE SEQUENCE [LARGE SCALE GENOMIC DNA]</scope>
    <source>
        <strain evidence="1 2">FBCC735</strain>
    </source>
</reference>
<protein>
    <submittedName>
        <fullName evidence="1">Uncharacterized protein</fullName>
    </submittedName>
</protein>
<keyword evidence="2" id="KW-1185">Reference proteome</keyword>
<organism evidence="1 2">
    <name type="scientific">Trametes pubescens</name>
    <name type="common">White-rot fungus</name>
    <dbReference type="NCBI Taxonomy" id="154538"/>
    <lineage>
        <taxon>Eukaryota</taxon>
        <taxon>Fungi</taxon>
        <taxon>Dikarya</taxon>
        <taxon>Basidiomycota</taxon>
        <taxon>Agaricomycotina</taxon>
        <taxon>Agaricomycetes</taxon>
        <taxon>Polyporales</taxon>
        <taxon>Polyporaceae</taxon>
        <taxon>Trametes</taxon>
    </lineage>
</organism>
<gene>
    <name evidence="1" type="ORF">TRAPUB_5693</name>
</gene>
<name>A0A1M2V7W0_TRAPU</name>
<proteinExistence type="predicted"/>
<sequence length="623" mass="70100">MAAENPQYIVDLSDQELQDFGFLGPGEYVHEEVQSTILAVQKVKDHLGWLTVSHIQSFKTHVTYHLSPPSSPTSSASDTTAVSLPSITTAIDPDFASPFEKAFFYKGVSEDHPHLLQCSDIQTHPFVLPTPEDQHTAIPDRTAHGASHPILTADLWRQDIGPAIVSLLEERKYDVRVSTMVPVQFSLPDAEGNPVLEKHITIWISVFPGTTSEESCRDANSPILAILEKYQVKDTAVHWIEGAPQCFVAGPAMMEVVDKTDPTAYIRHAVTAVLGVPLALQTMQAKDGQGSLGIFFHEGKDKQGNKSDRVLAFTNKHVVSENTKTDYELGRSGACKQYIKNCGLRCYQKLMDETNAAIAKKIGEGKLMAQQLEQNVFTTTRARRLKEDELKNLKEEVVMLDDFIKLTKSSRDEINNRTIGWLDYAPCIQNDVDNCRYTWDGAMFLLDKDRWEQQFKGNHVYLSGKFASGDITKFFYPNDANPPFFKYPPNHLFRLQGFIEAEDMKKPYFFDELGRQSFIVAKEGQTTDLTFGRYSEFESYTVSDLAGSSWEVTVFNYAKEDFSSKGDSGFCIFNTEGKMVAFLRSGIPRDVTYGTPAHFVHDQIKKRYPHAHFDRVTFSDVAA</sequence>